<dbReference type="InterPro" id="IPR001613">
    <property type="entry name" value="Flavin_amine_oxidase"/>
</dbReference>
<dbReference type="EMBL" id="NCKU01002350">
    <property type="protein sequence ID" value="RWS09773.1"/>
    <property type="molecule type" value="Genomic_DNA"/>
</dbReference>
<feature type="binding site" evidence="9">
    <location>
        <begin position="10"/>
        <end position="11"/>
    </location>
    <ligand>
        <name>FAD</name>
        <dbReference type="ChEBI" id="CHEBI:57692"/>
    </ligand>
</feature>
<comment type="function">
    <text evidence="5">Catalyzes the oxidative deamination of primary and some secondary amines such as neurotransmitters, and exogenous amines including the tertiary amine, neurotoxin 1-methyl-4-phenyl-1,2,3,6-tetrahydropyridine (MPTP), with concomitant reduction of oxygen to hydrogen peroxide and participates in the metabolism of neuroactive and vasoactive amines in the central nervous system and peripheral tissues. Preferentially degrades benzylamine and phenylethylamine.</text>
</comment>
<evidence type="ECO:0000256" key="6">
    <source>
        <dbReference type="ARBA" id="ARBA00048448"/>
    </source>
</evidence>
<comment type="similarity">
    <text evidence="3 10">Belongs to the flavin monoamine oxidase family.</text>
</comment>
<comment type="catalytic activity">
    <reaction evidence="7">
        <text>benzylamine + O2 + H2O = benzaldehyde + H2O2 + NH4(+)</text>
        <dbReference type="Rhea" id="RHEA:59424"/>
        <dbReference type="ChEBI" id="CHEBI:15377"/>
        <dbReference type="ChEBI" id="CHEBI:15379"/>
        <dbReference type="ChEBI" id="CHEBI:16240"/>
        <dbReference type="ChEBI" id="CHEBI:17169"/>
        <dbReference type="ChEBI" id="CHEBI:28938"/>
        <dbReference type="ChEBI" id="CHEBI:225238"/>
    </reaction>
    <physiologicalReaction direction="left-to-right" evidence="7">
        <dbReference type="Rhea" id="RHEA:59425"/>
    </physiologicalReaction>
</comment>
<dbReference type="Gene3D" id="3.90.660.10">
    <property type="match status" value="1"/>
</dbReference>
<evidence type="ECO:0000256" key="9">
    <source>
        <dbReference type="PIRSR" id="PIRSR601613-1"/>
    </source>
</evidence>
<evidence type="ECO:0000259" key="11">
    <source>
        <dbReference type="Pfam" id="PF01593"/>
    </source>
</evidence>
<evidence type="ECO:0000256" key="10">
    <source>
        <dbReference type="RuleBase" id="RU362067"/>
    </source>
</evidence>
<accession>A0A443R3D1</accession>
<dbReference type="InterPro" id="IPR050703">
    <property type="entry name" value="Flavin_MAO"/>
</dbReference>
<feature type="domain" description="Amine oxidase" evidence="11">
    <location>
        <begin position="5"/>
        <end position="431"/>
    </location>
</feature>
<dbReference type="PANTHER" id="PTHR43563">
    <property type="entry name" value="AMINE OXIDASE"/>
    <property type="match status" value="1"/>
</dbReference>
<evidence type="ECO:0000256" key="8">
    <source>
        <dbReference type="ARBA" id="ARBA00049430"/>
    </source>
</evidence>
<sequence length="482" mass="55135">SGVNNILVLEANKRVGGRLYTKRDEKVKWVDLGGAYIGPNQENIRRIASELGVDIYKVHVDGYLLDYDEGKRTAFEADGIPYHANNFLESFELQRFFQKLDEMGSKFPAEAPWRCPYSEEWDRITFKEFIDKSLWTKKARKMAYLMANDILTAAPHEVSLLFALWYIKMGKGTNSIFSNVNGAQDSKFDGGSMQICEKLAEAIGNHRVQLNKAIYSVDQTSSYVSVKTVDCFEYKARYIILSFAPCMQAKIHYSPPLPPLRNQMLQRFPMGSVIKCIVYYETAFWREKGYCGAATDEDFDNHLLSITLDDSKRDGSYPAIIGFATATRNRQLCELSREERKIRICESFAELFDSQEALWPVHYEEYDWNCDQYAGGGYTGICPPGFLTEFGKIIRKPVRNMYFAGTETATEWFGYMEGGVQAGERAAREVLHAMKVTPVREVWKQSKVAKIEKKSLFSLTDIMKQLTLRNSVKYVSSFVFGK</sequence>
<gene>
    <name evidence="12" type="ORF">B4U79_13673</name>
</gene>
<evidence type="ECO:0000256" key="3">
    <source>
        <dbReference type="ARBA" id="ARBA00005995"/>
    </source>
</evidence>
<proteinExistence type="inferred from homology"/>
<comment type="cofactor">
    <cofactor evidence="1 10">
        <name>FAD</name>
        <dbReference type="ChEBI" id="CHEBI:57692"/>
    </cofactor>
</comment>
<dbReference type="AlphaFoldDB" id="A0A443R3D1"/>
<dbReference type="EC" id="1.4.3.-" evidence="10"/>
<keyword evidence="4 10" id="KW-0560">Oxidoreductase</keyword>
<evidence type="ECO:0000256" key="7">
    <source>
        <dbReference type="ARBA" id="ARBA00049354"/>
    </source>
</evidence>
<dbReference type="STRING" id="1965070.A0A443R3D1"/>
<keyword evidence="10" id="KW-0274">FAD</keyword>
<protein>
    <recommendedName>
        <fullName evidence="10">Amine oxidase</fullName>
        <ecNumber evidence="10">1.4.3.-</ecNumber>
    </recommendedName>
</protein>
<feature type="binding site" evidence="9">
    <location>
        <position position="323"/>
    </location>
    <ligand>
        <name>substrate</name>
    </ligand>
</feature>
<dbReference type="PRINTS" id="PR00757">
    <property type="entry name" value="AMINEOXDASEF"/>
</dbReference>
<comment type="catalytic activity">
    <reaction evidence="6">
        <text>a secondary aliphatic amine + O2 + H2O = a primary amine + an aldehyde + H2O2</text>
        <dbReference type="Rhea" id="RHEA:26414"/>
        <dbReference type="ChEBI" id="CHEBI:15377"/>
        <dbReference type="ChEBI" id="CHEBI:15379"/>
        <dbReference type="ChEBI" id="CHEBI:16240"/>
        <dbReference type="ChEBI" id="CHEBI:17478"/>
        <dbReference type="ChEBI" id="CHEBI:58855"/>
        <dbReference type="ChEBI" id="CHEBI:65296"/>
        <dbReference type="EC" id="1.4.3.4"/>
    </reaction>
</comment>
<dbReference type="GO" id="GO:0008131">
    <property type="term" value="F:primary methylamine oxidase activity"/>
    <property type="evidence" value="ECO:0007669"/>
    <property type="project" value="TreeGrafter"/>
</dbReference>
<feature type="binding site" evidence="9">
    <location>
        <position position="407"/>
    </location>
    <ligand>
        <name>FAD</name>
        <dbReference type="ChEBI" id="CHEBI:57692"/>
    </ligand>
</feature>
<dbReference type="GO" id="GO:0005741">
    <property type="term" value="C:mitochondrial outer membrane"/>
    <property type="evidence" value="ECO:0007669"/>
    <property type="project" value="UniProtKB-SubCell"/>
</dbReference>
<evidence type="ECO:0000313" key="12">
    <source>
        <dbReference type="EMBL" id="RWS09773.1"/>
    </source>
</evidence>
<dbReference type="Gene3D" id="1.10.405.10">
    <property type="entry name" value="Guanine Nucleotide Dissociation Inhibitor, domain 1"/>
    <property type="match status" value="1"/>
</dbReference>
<dbReference type="OrthoDB" id="337104at2759"/>
<dbReference type="SUPFAM" id="SSF51905">
    <property type="entry name" value="FAD/NAD(P)-binding domain"/>
    <property type="match status" value="1"/>
</dbReference>
<evidence type="ECO:0000256" key="2">
    <source>
        <dbReference type="ARBA" id="ARBA00004362"/>
    </source>
</evidence>
<organism evidence="12 13">
    <name type="scientific">Dinothrombium tinctorium</name>
    <dbReference type="NCBI Taxonomy" id="1965070"/>
    <lineage>
        <taxon>Eukaryota</taxon>
        <taxon>Metazoa</taxon>
        <taxon>Ecdysozoa</taxon>
        <taxon>Arthropoda</taxon>
        <taxon>Chelicerata</taxon>
        <taxon>Arachnida</taxon>
        <taxon>Acari</taxon>
        <taxon>Acariformes</taxon>
        <taxon>Trombidiformes</taxon>
        <taxon>Prostigmata</taxon>
        <taxon>Anystina</taxon>
        <taxon>Parasitengona</taxon>
        <taxon>Trombidioidea</taxon>
        <taxon>Trombidiidae</taxon>
        <taxon>Dinothrombium</taxon>
    </lineage>
</organism>
<dbReference type="SUPFAM" id="SSF54373">
    <property type="entry name" value="FAD-linked reductases, C-terminal domain"/>
    <property type="match status" value="1"/>
</dbReference>
<dbReference type="InterPro" id="IPR002937">
    <property type="entry name" value="Amino_oxidase"/>
</dbReference>
<dbReference type="GO" id="GO:0097621">
    <property type="term" value="F:monoamine oxidase activity"/>
    <property type="evidence" value="ECO:0007669"/>
    <property type="project" value="UniProtKB-EC"/>
</dbReference>
<keyword evidence="13" id="KW-1185">Reference proteome</keyword>
<name>A0A443R3D1_9ACAR</name>
<comment type="subcellular location">
    <subcellularLocation>
        <location evidence="2">Mitochondrion outer membrane</location>
        <topology evidence="2">Single-pass type IV membrane protein</topology>
        <orientation evidence="2">Cytoplasmic side</orientation>
    </subcellularLocation>
</comment>
<dbReference type="Proteomes" id="UP000285301">
    <property type="component" value="Unassembled WGS sequence"/>
</dbReference>
<comment type="catalytic activity">
    <reaction evidence="8">
        <text>N-acetylputrescine + O2 + H2O = 4-acetamidobutanal + H2O2 + NH4(+)</text>
        <dbReference type="Rhea" id="RHEA:70283"/>
        <dbReference type="ChEBI" id="CHEBI:7386"/>
        <dbReference type="ChEBI" id="CHEBI:15377"/>
        <dbReference type="ChEBI" id="CHEBI:15379"/>
        <dbReference type="ChEBI" id="CHEBI:16240"/>
        <dbReference type="ChEBI" id="CHEBI:28938"/>
        <dbReference type="ChEBI" id="CHEBI:58263"/>
    </reaction>
    <physiologicalReaction direction="left-to-right" evidence="8">
        <dbReference type="Rhea" id="RHEA:70284"/>
    </physiologicalReaction>
</comment>
<evidence type="ECO:0000256" key="5">
    <source>
        <dbReference type="ARBA" id="ARBA00045409"/>
    </source>
</evidence>
<evidence type="ECO:0000313" key="13">
    <source>
        <dbReference type="Proteomes" id="UP000285301"/>
    </source>
</evidence>
<evidence type="ECO:0000256" key="1">
    <source>
        <dbReference type="ARBA" id="ARBA00001974"/>
    </source>
</evidence>
<dbReference type="Pfam" id="PF01593">
    <property type="entry name" value="Amino_oxidase"/>
    <property type="match status" value="1"/>
</dbReference>
<dbReference type="Gene3D" id="3.50.50.60">
    <property type="entry name" value="FAD/NAD(P)-binding domain"/>
    <property type="match status" value="1"/>
</dbReference>
<keyword evidence="10" id="KW-0285">Flavoprotein</keyword>
<evidence type="ECO:0000256" key="4">
    <source>
        <dbReference type="ARBA" id="ARBA00023002"/>
    </source>
</evidence>
<dbReference type="PANTHER" id="PTHR43563:SF1">
    <property type="entry name" value="AMINE OXIDASE [FLAVIN-CONTAINING] B"/>
    <property type="match status" value="1"/>
</dbReference>
<comment type="caution">
    <text evidence="12">The sequence shown here is derived from an EMBL/GenBank/DDBJ whole genome shotgun (WGS) entry which is preliminary data.</text>
</comment>
<dbReference type="GO" id="GO:0050660">
    <property type="term" value="F:flavin adenine dinucleotide binding"/>
    <property type="evidence" value="ECO:0007669"/>
    <property type="project" value="TreeGrafter"/>
</dbReference>
<dbReference type="InterPro" id="IPR036188">
    <property type="entry name" value="FAD/NAD-bd_sf"/>
</dbReference>
<feature type="non-terminal residue" evidence="12">
    <location>
        <position position="1"/>
    </location>
</feature>
<reference evidence="12 13" key="1">
    <citation type="journal article" date="2018" name="Gigascience">
        <title>Genomes of trombidid mites reveal novel predicted allergens and laterally-transferred genes associated with secondary metabolism.</title>
        <authorList>
            <person name="Dong X."/>
            <person name="Chaisiri K."/>
            <person name="Xia D."/>
            <person name="Armstrong S.D."/>
            <person name="Fang Y."/>
            <person name="Donnelly M.J."/>
            <person name="Kadowaki T."/>
            <person name="McGarry J.W."/>
            <person name="Darby A.C."/>
            <person name="Makepeace B.L."/>
        </authorList>
    </citation>
    <scope>NUCLEOTIDE SEQUENCE [LARGE SCALE GENOMIC DNA]</scope>
    <source>
        <strain evidence="12">UoL-WK</strain>
    </source>
</reference>